<evidence type="ECO:0000256" key="4">
    <source>
        <dbReference type="ARBA" id="ARBA00022801"/>
    </source>
</evidence>
<dbReference type="PROSITE" id="PS51194">
    <property type="entry name" value="HELICASE_CTER"/>
    <property type="match status" value="1"/>
</dbReference>
<dbReference type="InterPro" id="IPR001650">
    <property type="entry name" value="Helicase_C-like"/>
</dbReference>
<dbReference type="InterPro" id="IPR059033">
    <property type="entry name" value="C144_05_dom"/>
</dbReference>
<feature type="domain" description="RING-type" evidence="9">
    <location>
        <begin position="1286"/>
        <end position="1328"/>
    </location>
</feature>
<evidence type="ECO:0000259" key="10">
    <source>
        <dbReference type="PROSITE" id="PS51192"/>
    </source>
</evidence>
<dbReference type="GO" id="GO:0008270">
    <property type="term" value="F:zinc ion binding"/>
    <property type="evidence" value="ECO:0007669"/>
    <property type="project" value="UniProtKB-KW"/>
</dbReference>
<dbReference type="PROSITE" id="PS51192">
    <property type="entry name" value="HELICASE_ATP_BIND_1"/>
    <property type="match status" value="1"/>
</dbReference>
<dbReference type="InterPro" id="IPR001841">
    <property type="entry name" value="Znf_RING"/>
</dbReference>
<dbReference type="InterPro" id="IPR013083">
    <property type="entry name" value="Znf_RING/FYVE/PHD"/>
</dbReference>
<evidence type="ECO:0000259" key="11">
    <source>
        <dbReference type="PROSITE" id="PS51194"/>
    </source>
</evidence>
<dbReference type="Pfam" id="PF00271">
    <property type="entry name" value="Helicase_C"/>
    <property type="match status" value="1"/>
</dbReference>
<evidence type="ECO:0000256" key="8">
    <source>
        <dbReference type="SAM" id="MobiDB-lite"/>
    </source>
</evidence>
<feature type="domain" description="Helicase ATP-binding" evidence="10">
    <location>
        <begin position="585"/>
        <end position="712"/>
    </location>
</feature>
<reference evidence="12" key="1">
    <citation type="submission" date="2016-06" db="EMBL/GenBank/DDBJ databases">
        <authorList>
            <person name="Cuomo C."/>
            <person name="Litvintseva A."/>
            <person name="Heitman J."/>
            <person name="Chen Y."/>
            <person name="Sun S."/>
            <person name="Springer D."/>
            <person name="Dromer F."/>
            <person name="Young S."/>
            <person name="Zeng Q."/>
            <person name="Chapman S."/>
            <person name="Gujja S."/>
            <person name="Saif S."/>
            <person name="Birren B."/>
        </authorList>
    </citation>
    <scope>NUCLEOTIDE SEQUENCE</scope>
    <source>
        <strain evidence="12">CBS 7841</strain>
    </source>
</reference>
<evidence type="ECO:0000256" key="6">
    <source>
        <dbReference type="ARBA" id="ARBA00022840"/>
    </source>
</evidence>
<dbReference type="Gene3D" id="3.30.40.10">
    <property type="entry name" value="Zinc/RING finger domain, C3HC4 (zinc finger)"/>
    <property type="match status" value="1"/>
</dbReference>
<evidence type="ECO:0000256" key="3">
    <source>
        <dbReference type="ARBA" id="ARBA00022771"/>
    </source>
</evidence>
<dbReference type="PROSITE" id="PS50089">
    <property type="entry name" value="ZF_RING_2"/>
    <property type="match status" value="1"/>
</dbReference>
<dbReference type="Pfam" id="PF00176">
    <property type="entry name" value="SNF2-rel_dom"/>
    <property type="match status" value="1"/>
</dbReference>
<feature type="domain" description="Helicase C-terminal" evidence="11">
    <location>
        <begin position="1416"/>
        <end position="1572"/>
    </location>
</feature>
<dbReference type="PANTHER" id="PTHR45865">
    <property type="entry name" value="E3 UBIQUITIN-PROTEIN LIGASE SHPRH FAMILY MEMBER"/>
    <property type="match status" value="1"/>
</dbReference>
<evidence type="ECO:0000259" key="9">
    <source>
        <dbReference type="PROSITE" id="PS50089"/>
    </source>
</evidence>
<dbReference type="SUPFAM" id="SSF57850">
    <property type="entry name" value="RING/U-box"/>
    <property type="match status" value="1"/>
</dbReference>
<keyword evidence="13" id="KW-1185">Reference proteome</keyword>
<feature type="compositionally biased region" description="Basic and acidic residues" evidence="8">
    <location>
        <begin position="571"/>
        <end position="593"/>
    </location>
</feature>
<dbReference type="SMART" id="SM00184">
    <property type="entry name" value="RING"/>
    <property type="match status" value="1"/>
</dbReference>
<dbReference type="InterPro" id="IPR000330">
    <property type="entry name" value="SNF2_N"/>
</dbReference>
<protein>
    <recommendedName>
        <fullName evidence="14">E3 ubiquitin-protein ligase SHPRH</fullName>
    </recommendedName>
</protein>
<evidence type="ECO:0000256" key="5">
    <source>
        <dbReference type="ARBA" id="ARBA00022833"/>
    </source>
</evidence>
<dbReference type="Pfam" id="PF26021">
    <property type="entry name" value="Ferritin_C144_05"/>
    <property type="match status" value="1"/>
</dbReference>
<dbReference type="InterPro" id="IPR027417">
    <property type="entry name" value="P-loop_NTPase"/>
</dbReference>
<keyword evidence="4" id="KW-0378">Hydrolase</keyword>
<dbReference type="InterPro" id="IPR017907">
    <property type="entry name" value="Znf_RING_CS"/>
</dbReference>
<accession>A0AAJ8JVQ4</accession>
<dbReference type="Gene3D" id="3.40.50.300">
    <property type="entry name" value="P-loop containing nucleotide triphosphate hydrolases"/>
    <property type="match status" value="1"/>
</dbReference>
<keyword evidence="1" id="KW-0479">Metal-binding</keyword>
<feature type="region of interest" description="Disordered" evidence="8">
    <location>
        <begin position="367"/>
        <end position="389"/>
    </location>
</feature>
<proteinExistence type="predicted"/>
<sequence length="1594" mass="182821">MSQMWPSTSTQTLLVDSKNYDVLQLSDAVDTAIGRGGVETQGSPLGSSCFHLHTSTLQASVQPPDRIIDYHGRESERNPAYDVFNLLRKKLQKCVDPFIPLQLQAPAADILRRSLGNKKHSGDDDGLSIFIPSISSRREPLMTLEPIYCPKQREWTRGSTAWDTRHWINTILALDPTQEPTRKGVYRDKKKRVCLQTDVKICWIQDDNWESKCCIEMLVGLHVYLDMSVLFDPSPDIGRDMLGCILHSLMPSPNVSSVTTPELQSAALKDFYDCLKPAPKIPFDFPIHRLQPKELASKLLPFQMRTLKLLLEREGAPGYERNESASKEDPEGFWSKYDLGTSHGVLAYRRVTGDLCRLVSHRISNGTNSKGKNREVLEEEGGSSLTESEKEKLPLLLDLTRVRGTMLCEEMGLGKTVEAIALIVSNRHPVSFPRTLPQPLDMTWPENPHDIEKAPIPTIDLFHNFPGFNDPNTWKWIEKEQAVFHDRKSWDEEAKLYVSEVAATLIVTPPSLLQQWVSEISRHAPSLRICVYEGWKSLQRGIQRQQTKQLQLLKKHKVQKQAQSTRKYVRRNNDDRHPSEPGREEDMYHETRESESLLDLTQRQFVNYVRAHDVVVTTYSDLSQDLKFAFPAPTRSRRSNVDYKENERFRSPLVMIEWWRVIMDEVQLHGDQTSAAEMVSLIPRKNSLAVSGTPAKSNIKDLMGSLRFLRVPVLPHDHRLWYRLQQPSMRSAFQGIFQTLATRTTKKEVNHEFTLPHQSRIVVPIELSDVEMHYYNDTLQRFRERLRLPENPRDTHSPNWVLDRQLFQMTLRILRQVCTHVQVGQLHGHGRDDQRLRLGRHLMTMAEALDKMKEDHLQETLIEARQQMRAIIHEAQLKIMDDKDETRHLQALTLYERSRTAAEKHLIIIKQRLEQLLGGREDTEGHLDEMSTKQSQQEKVRSHEIVSTKQSHVQKDNDKEVYAYAQADNIRNEILAKPLLNANMSIVQLRKSLERHPIVNQLQELQIDAIGGNGGILSSHLVSQVAGLLKIMNDTAYLIFHWRKEIIDLLSSPIDASGDIPESTNQEVESPEADYYAKALQAQGKVEAYFVAYTAALADRREFMFETRSSLAEHDARIVKQRYTQAAANAGVNLDITNMPNDVAEEAASLMAERQAFRDARVKAGCERPLKALLMDFNEEVQIAKYMATELKRYIVQQNEYLEKLDKELDVFRTIFNRRVTYFAALQEISDSVSAPEFKDLQKEIEATQKEVYDLEKKLGRMAVKGRYLHFLGTKEHDQSDIKENCIICFGSSDDTEAVLLQCGHHFCLSCYKEYRKSRGGQKCPSCRVEISNRELQRVRINAKLANSQNDKAHNDRNKTAEAIGDLVKREELHEDPICTRRSSELASLRMMEIDCMREIMQLDMMGEFGSKINVLIKHLLYYKSKEPDARHLIFSNWHDSLTIVMRALQANNLSFISFDQNKKHKDVVDQFIKDESITVFLLHAERESSGLTLTSCRVVHLLEPVLSHSFELQAIGRVDRLGQQKETSVYCYATMDTVESRILSQGVRNGSSIYLADKHADNVVAEMPNLASAAHRGGDILNGEEENLLDLMW</sequence>
<dbReference type="GO" id="GO:0006974">
    <property type="term" value="P:DNA damage response"/>
    <property type="evidence" value="ECO:0007669"/>
    <property type="project" value="TreeGrafter"/>
</dbReference>
<feature type="region of interest" description="Disordered" evidence="8">
    <location>
        <begin position="923"/>
        <end position="950"/>
    </location>
</feature>
<keyword evidence="6" id="KW-0067">ATP-binding</keyword>
<dbReference type="InterPro" id="IPR038718">
    <property type="entry name" value="SNF2-like_sf"/>
</dbReference>
<dbReference type="Pfam" id="PF13920">
    <property type="entry name" value="zf-C3HC4_3"/>
    <property type="match status" value="1"/>
</dbReference>
<feature type="region of interest" description="Disordered" evidence="8">
    <location>
        <begin position="559"/>
        <end position="593"/>
    </location>
</feature>
<evidence type="ECO:0008006" key="14">
    <source>
        <dbReference type="Google" id="ProtNLM"/>
    </source>
</evidence>
<feature type="compositionally biased region" description="Basic and acidic residues" evidence="8">
    <location>
        <begin position="923"/>
        <end position="946"/>
    </location>
</feature>
<keyword evidence="3 7" id="KW-0863">Zinc-finger</keyword>
<dbReference type="KEGG" id="cdep:91088675"/>
<dbReference type="EMBL" id="CP143788">
    <property type="protein sequence ID" value="WVN89247.1"/>
    <property type="molecule type" value="Genomic_DNA"/>
</dbReference>
<dbReference type="GO" id="GO:0061630">
    <property type="term" value="F:ubiquitin protein ligase activity"/>
    <property type="evidence" value="ECO:0007669"/>
    <property type="project" value="TreeGrafter"/>
</dbReference>
<evidence type="ECO:0000256" key="7">
    <source>
        <dbReference type="PROSITE-ProRule" id="PRU00175"/>
    </source>
</evidence>
<evidence type="ECO:0000256" key="1">
    <source>
        <dbReference type="ARBA" id="ARBA00022723"/>
    </source>
</evidence>
<gene>
    <name evidence="12" type="ORF">L203_104465</name>
</gene>
<dbReference type="GO" id="GO:0005524">
    <property type="term" value="F:ATP binding"/>
    <property type="evidence" value="ECO:0007669"/>
    <property type="project" value="InterPro"/>
</dbReference>
<keyword evidence="5" id="KW-0862">Zinc</keyword>
<dbReference type="InterPro" id="IPR052583">
    <property type="entry name" value="ATP-helicase/E3_Ub-Ligase"/>
</dbReference>
<dbReference type="SMART" id="SM00487">
    <property type="entry name" value="DEXDc"/>
    <property type="match status" value="1"/>
</dbReference>
<evidence type="ECO:0000256" key="2">
    <source>
        <dbReference type="ARBA" id="ARBA00022741"/>
    </source>
</evidence>
<dbReference type="PANTHER" id="PTHR45865:SF1">
    <property type="entry name" value="E3 UBIQUITIN-PROTEIN LIGASE SHPRH"/>
    <property type="match status" value="1"/>
</dbReference>
<dbReference type="SUPFAM" id="SSF52540">
    <property type="entry name" value="P-loop containing nucleoside triphosphate hydrolases"/>
    <property type="match status" value="2"/>
</dbReference>
<dbReference type="CDD" id="cd18793">
    <property type="entry name" value="SF2_C_SNF"/>
    <property type="match status" value="1"/>
</dbReference>
<organism evidence="12 13">
    <name type="scientific">Cryptococcus depauperatus CBS 7841</name>
    <dbReference type="NCBI Taxonomy" id="1295531"/>
    <lineage>
        <taxon>Eukaryota</taxon>
        <taxon>Fungi</taxon>
        <taxon>Dikarya</taxon>
        <taxon>Basidiomycota</taxon>
        <taxon>Agaricomycotina</taxon>
        <taxon>Tremellomycetes</taxon>
        <taxon>Tremellales</taxon>
        <taxon>Cryptococcaceae</taxon>
        <taxon>Cryptococcus</taxon>
    </lineage>
</organism>
<name>A0AAJ8JVQ4_9TREE</name>
<dbReference type="Proteomes" id="UP000094043">
    <property type="component" value="Chromosome 5"/>
</dbReference>
<evidence type="ECO:0000313" key="12">
    <source>
        <dbReference type="EMBL" id="WVN89247.1"/>
    </source>
</evidence>
<dbReference type="GO" id="GO:0005634">
    <property type="term" value="C:nucleus"/>
    <property type="evidence" value="ECO:0007669"/>
    <property type="project" value="TreeGrafter"/>
</dbReference>
<evidence type="ECO:0000313" key="13">
    <source>
        <dbReference type="Proteomes" id="UP000094043"/>
    </source>
</evidence>
<dbReference type="Gene3D" id="3.40.50.10810">
    <property type="entry name" value="Tandem AAA-ATPase domain"/>
    <property type="match status" value="2"/>
</dbReference>
<dbReference type="InterPro" id="IPR014001">
    <property type="entry name" value="Helicase_ATP-bd"/>
</dbReference>
<dbReference type="GO" id="GO:0016787">
    <property type="term" value="F:hydrolase activity"/>
    <property type="evidence" value="ECO:0007669"/>
    <property type="project" value="UniProtKB-KW"/>
</dbReference>
<dbReference type="RefSeq" id="XP_066069947.1">
    <property type="nucleotide sequence ID" value="XM_066213850.1"/>
</dbReference>
<dbReference type="PROSITE" id="PS00518">
    <property type="entry name" value="ZF_RING_1"/>
    <property type="match status" value="1"/>
</dbReference>
<reference evidence="12" key="2">
    <citation type="journal article" date="2022" name="Elife">
        <title>Obligate sexual reproduction of a homothallic fungus closely related to the Cryptococcus pathogenic species complex.</title>
        <authorList>
            <person name="Passer A.R."/>
            <person name="Clancey S.A."/>
            <person name="Shea T."/>
            <person name="David-Palma M."/>
            <person name="Averette A.F."/>
            <person name="Boekhout T."/>
            <person name="Porcel B.M."/>
            <person name="Nowrousian M."/>
            <person name="Cuomo C.A."/>
            <person name="Sun S."/>
            <person name="Heitman J."/>
            <person name="Coelho M.A."/>
        </authorList>
    </citation>
    <scope>NUCLEOTIDE SEQUENCE</scope>
    <source>
        <strain evidence="12">CBS 7841</strain>
    </source>
</reference>
<keyword evidence="2" id="KW-0547">Nucleotide-binding</keyword>
<dbReference type="GeneID" id="91088675"/>
<dbReference type="GO" id="GO:0000209">
    <property type="term" value="P:protein polyubiquitination"/>
    <property type="evidence" value="ECO:0007669"/>
    <property type="project" value="TreeGrafter"/>
</dbReference>
<dbReference type="InterPro" id="IPR049730">
    <property type="entry name" value="SNF2/RAD54-like_C"/>
</dbReference>
<reference evidence="12" key="3">
    <citation type="submission" date="2024-01" db="EMBL/GenBank/DDBJ databases">
        <authorList>
            <person name="Coelho M.A."/>
            <person name="David-Palma M."/>
            <person name="Shea T."/>
            <person name="Sun S."/>
            <person name="Cuomo C.A."/>
            <person name="Heitman J."/>
        </authorList>
    </citation>
    <scope>NUCLEOTIDE SEQUENCE</scope>
    <source>
        <strain evidence="12">CBS 7841</strain>
    </source>
</reference>